<name>A0A934SE91_9BACT</name>
<keyword evidence="2" id="KW-1185">Reference proteome</keyword>
<accession>A0A934SE91</accession>
<dbReference type="Proteomes" id="UP000603141">
    <property type="component" value="Unassembled WGS sequence"/>
</dbReference>
<proteinExistence type="predicted"/>
<sequence>MNRLSQTDTIWNRACSGGISEARSGDRALANLLRAHGLTINGGVLHAVECLTEIELNEAEAGYRFYGLDSISSMLSRAKGILISGEDTEDYESVLDEEYYEKIPDDDFLVGTFENHFRSNPSAYEPT</sequence>
<organism evidence="1 2">
    <name type="scientific">Luteolibacter pohnpeiensis</name>
    <dbReference type="NCBI Taxonomy" id="454153"/>
    <lineage>
        <taxon>Bacteria</taxon>
        <taxon>Pseudomonadati</taxon>
        <taxon>Verrucomicrobiota</taxon>
        <taxon>Verrucomicrobiia</taxon>
        <taxon>Verrucomicrobiales</taxon>
        <taxon>Verrucomicrobiaceae</taxon>
        <taxon>Luteolibacter</taxon>
    </lineage>
</organism>
<reference evidence="1" key="1">
    <citation type="submission" date="2021-01" db="EMBL/GenBank/DDBJ databases">
        <title>Modified the classification status of verrucomicrobia.</title>
        <authorList>
            <person name="Feng X."/>
        </authorList>
    </citation>
    <scope>NUCLEOTIDE SEQUENCE</scope>
    <source>
        <strain evidence="1">KCTC 22041</strain>
    </source>
</reference>
<comment type="caution">
    <text evidence="1">The sequence shown here is derived from an EMBL/GenBank/DDBJ whole genome shotgun (WGS) entry which is preliminary data.</text>
</comment>
<evidence type="ECO:0000313" key="1">
    <source>
        <dbReference type="EMBL" id="MBK1884517.1"/>
    </source>
</evidence>
<gene>
    <name evidence="1" type="ORF">JIN85_19025</name>
</gene>
<protein>
    <submittedName>
        <fullName evidence="1">Uncharacterized protein</fullName>
    </submittedName>
</protein>
<dbReference type="EMBL" id="JAENIJ010000055">
    <property type="protein sequence ID" value="MBK1884517.1"/>
    <property type="molecule type" value="Genomic_DNA"/>
</dbReference>
<dbReference type="RefSeq" id="WP_200273784.1">
    <property type="nucleotide sequence ID" value="NZ_JAENIJ010000055.1"/>
</dbReference>
<dbReference type="AlphaFoldDB" id="A0A934SE91"/>
<evidence type="ECO:0000313" key="2">
    <source>
        <dbReference type="Proteomes" id="UP000603141"/>
    </source>
</evidence>